<accession>A0A1D7W8T3</accession>
<organism evidence="1 2">
    <name type="scientific">Brevibacterium aurantiacum</name>
    <dbReference type="NCBI Taxonomy" id="273384"/>
    <lineage>
        <taxon>Bacteria</taxon>
        <taxon>Bacillati</taxon>
        <taxon>Actinomycetota</taxon>
        <taxon>Actinomycetes</taxon>
        <taxon>Micrococcales</taxon>
        <taxon>Brevibacteriaceae</taxon>
        <taxon>Brevibacterium</taxon>
    </lineage>
</organism>
<dbReference type="PATRIC" id="fig|1703.10.peg.3829"/>
<dbReference type="EMBL" id="CP017150">
    <property type="protein sequence ID" value="AOP55411.1"/>
    <property type="molecule type" value="Genomic_DNA"/>
</dbReference>
<dbReference type="KEGG" id="blin:BLSMQ_3713"/>
<protein>
    <submittedName>
        <fullName evidence="1">Uncharacterized protein</fullName>
    </submittedName>
</protein>
<dbReference type="OrthoDB" id="4804580at2"/>
<gene>
    <name evidence="1" type="ORF">BLSMQ_3713</name>
</gene>
<reference evidence="2" key="1">
    <citation type="submission" date="2016-09" db="EMBL/GenBank/DDBJ databases">
        <title>Complete Genome Sequence of Brevibacterium linens SMQ-1335.</title>
        <authorList>
            <person name="de Melo A.G."/>
            <person name="Labrie S.J."/>
            <person name="Dumaresq J."/>
            <person name="Roberts R.J."/>
            <person name="Tremblay D.M."/>
            <person name="Moineau S."/>
        </authorList>
    </citation>
    <scope>NUCLEOTIDE SEQUENCE [LARGE SCALE GENOMIC DNA]</scope>
    <source>
        <strain evidence="2">SMQ-1335</strain>
    </source>
</reference>
<name>A0A1D7W8T3_BREAU</name>
<dbReference type="AlphaFoldDB" id="A0A1D7W8T3"/>
<evidence type="ECO:0000313" key="1">
    <source>
        <dbReference type="EMBL" id="AOP55411.1"/>
    </source>
</evidence>
<sequence length="125" mass="13286">MNPELFSQIACAIVIVWGAFSAIKASRAPTRTVLLSNLLVALAMLLLVRLIADYGGWTSWFIYVWMLCLGGYVFGVYLAARAWSQLPWVADGAAAKRSEVTSLGVSSVMTAAAAGALVIPGFMLG</sequence>
<evidence type="ECO:0000313" key="2">
    <source>
        <dbReference type="Proteomes" id="UP000094793"/>
    </source>
</evidence>
<proteinExistence type="predicted"/>
<dbReference type="RefSeq" id="WP_069601104.1">
    <property type="nucleotide sequence ID" value="NZ_CP017150.1"/>
</dbReference>
<dbReference type="Proteomes" id="UP000094793">
    <property type="component" value="Chromosome"/>
</dbReference>